<name>A0A512AQ73_9SPHN</name>
<evidence type="ECO:0000313" key="2">
    <source>
        <dbReference type="Proteomes" id="UP000321464"/>
    </source>
</evidence>
<keyword evidence="2" id="KW-1185">Reference proteome</keyword>
<protein>
    <submittedName>
        <fullName evidence="1">Uncharacterized protein</fullName>
    </submittedName>
</protein>
<organism evidence="1 2">
    <name type="scientific">Novosphingobium sediminis</name>
    <dbReference type="NCBI Taxonomy" id="707214"/>
    <lineage>
        <taxon>Bacteria</taxon>
        <taxon>Pseudomonadati</taxon>
        <taxon>Pseudomonadota</taxon>
        <taxon>Alphaproteobacteria</taxon>
        <taxon>Sphingomonadales</taxon>
        <taxon>Sphingomonadaceae</taxon>
        <taxon>Novosphingobium</taxon>
    </lineage>
</organism>
<proteinExistence type="predicted"/>
<sequence>MPLSVEAEEIWVPSLSLLAEIWSSRAANCAAESCSARPVKSMPLPPPSEEIRLAVAEPDEVAEVAELVGMLSRTVDLRWA</sequence>
<evidence type="ECO:0000313" key="1">
    <source>
        <dbReference type="EMBL" id="GEO01747.1"/>
    </source>
</evidence>
<dbReference type="EMBL" id="BJYR01000026">
    <property type="protein sequence ID" value="GEO01747.1"/>
    <property type="molecule type" value="Genomic_DNA"/>
</dbReference>
<dbReference type="Proteomes" id="UP000321464">
    <property type="component" value="Unassembled WGS sequence"/>
</dbReference>
<gene>
    <name evidence="1" type="ORF">NSE01_35790</name>
</gene>
<comment type="caution">
    <text evidence="1">The sequence shown here is derived from an EMBL/GenBank/DDBJ whole genome shotgun (WGS) entry which is preliminary data.</text>
</comment>
<dbReference type="AlphaFoldDB" id="A0A512AQ73"/>
<accession>A0A512AQ73</accession>
<reference evidence="1 2" key="1">
    <citation type="submission" date="2019-07" db="EMBL/GenBank/DDBJ databases">
        <title>Whole genome shotgun sequence of Novosphingobium sediminis NBRC 106119.</title>
        <authorList>
            <person name="Hosoyama A."/>
            <person name="Uohara A."/>
            <person name="Ohji S."/>
            <person name="Ichikawa N."/>
        </authorList>
    </citation>
    <scope>NUCLEOTIDE SEQUENCE [LARGE SCALE GENOMIC DNA]</scope>
    <source>
        <strain evidence="1 2">NBRC 106119</strain>
    </source>
</reference>